<feature type="compositionally biased region" description="Basic and acidic residues" evidence="2">
    <location>
        <begin position="1"/>
        <end position="24"/>
    </location>
</feature>
<feature type="region of interest" description="Disordered" evidence="2">
    <location>
        <begin position="756"/>
        <end position="848"/>
    </location>
</feature>
<name>A0A6A6V382_9PLEO</name>
<gene>
    <name evidence="3" type="ORF">M011DRAFT_496458</name>
</gene>
<keyword evidence="1" id="KW-0175">Coiled coil</keyword>
<feature type="compositionally biased region" description="Basic and acidic residues" evidence="2">
    <location>
        <begin position="211"/>
        <end position="227"/>
    </location>
</feature>
<dbReference type="Pfam" id="PF20566">
    <property type="entry name" value="Eap1"/>
    <property type="match status" value="1"/>
</dbReference>
<feature type="coiled-coil region" evidence="1">
    <location>
        <begin position="629"/>
        <end position="656"/>
    </location>
</feature>
<feature type="compositionally biased region" description="Basic and acidic residues" evidence="2">
    <location>
        <begin position="267"/>
        <end position="304"/>
    </location>
</feature>
<feature type="compositionally biased region" description="Basic and acidic residues" evidence="2">
    <location>
        <begin position="344"/>
        <end position="354"/>
    </location>
</feature>
<feature type="region of interest" description="Disordered" evidence="2">
    <location>
        <begin position="332"/>
        <end position="625"/>
    </location>
</feature>
<evidence type="ECO:0000256" key="1">
    <source>
        <dbReference type="SAM" id="Coils"/>
    </source>
</evidence>
<feature type="compositionally biased region" description="Polar residues" evidence="2">
    <location>
        <begin position="501"/>
        <end position="510"/>
    </location>
</feature>
<evidence type="ECO:0000313" key="3">
    <source>
        <dbReference type="EMBL" id="KAF2744296.1"/>
    </source>
</evidence>
<feature type="compositionally biased region" description="Basic and acidic residues" evidence="2">
    <location>
        <begin position="126"/>
        <end position="149"/>
    </location>
</feature>
<evidence type="ECO:0000313" key="4">
    <source>
        <dbReference type="Proteomes" id="UP000799440"/>
    </source>
</evidence>
<organism evidence="3 4">
    <name type="scientific">Sporormia fimetaria CBS 119925</name>
    <dbReference type="NCBI Taxonomy" id="1340428"/>
    <lineage>
        <taxon>Eukaryota</taxon>
        <taxon>Fungi</taxon>
        <taxon>Dikarya</taxon>
        <taxon>Ascomycota</taxon>
        <taxon>Pezizomycotina</taxon>
        <taxon>Dothideomycetes</taxon>
        <taxon>Pleosporomycetidae</taxon>
        <taxon>Pleosporales</taxon>
        <taxon>Sporormiaceae</taxon>
        <taxon>Sporormia</taxon>
    </lineage>
</organism>
<keyword evidence="4" id="KW-1185">Reference proteome</keyword>
<feature type="compositionally biased region" description="Low complexity" evidence="2">
    <location>
        <begin position="39"/>
        <end position="48"/>
    </location>
</feature>
<sequence>MAGRQYSREELEYLRDSPLVRKPDGLPSIAQWMEVQPDTNNTSNATANRRPRTNNQSEGIACGDSRSERPSLMSTGSMGNFGRRGSTQPEETVLGPPKLTFTSASRGSRIGDNADKRSAALTEGELGDRFPRQRSDRWTRDGEGGRERPGYTNGGRRAREEGEGLSNAKGRKSLGQDDFDRGFGRHADRESKAHKDSEADTTEAPSRRAGGSRDKFDRWSRRDETTGKESSATGSQGGWRDRERDKGRSWLRGGQIEEDPEWMDSGSGKEEKPVYSTEEFERWKEQMKAKDARAAQKDKGEPKPQVETPAPPELSVTPAASSSVLLKSMLTPTLKDGETSGFFKKWDPSAEHNASRTGPVPSMPKKSKFAGIFEKPETPVQPDQMPSPAPKPVFSPPQSSEPNIEAADREGFQRILQMLSLSTPSESQQTPRLPATDLPTGGERPNVTQQSVLDPRNDRPHSQPPRQPEIKAEQQAILSALIGGKADGPEHRERQPHHITSAFSPDNGSQDRFPLPRPESNRAIDEALFGQPPPRTSSAHEVPLHALLSSRGQQDTGRDPAAKEFLLNLMQQPSRHTPPQPVPRQNLYSQGDVMNQHFPRPPMDSQGGPPSQLKNRAMPPPPFFDDPRLMNESEMMRREEQQMRELNRRREEALRVKNANMPMPFNPSDDPMAGLQRRNTAGEVPRQMEMPRQMTNMGIPSQPVHDIPMFMARNVPMGAHERPNILPPPGFGAPTGMRQPPGLGMNGPQAFSAGNTPIHGHPPGFGPPVPLPRAMYPNGPGQNQMSPQGPPLQGGPQGYFPPNFGHPQGPPQGPPPGMRGDDPRMMMGRPEFDQYGPPGPRQGNPRPY</sequence>
<feature type="compositionally biased region" description="Basic and acidic residues" evidence="2">
    <location>
        <begin position="239"/>
        <end position="248"/>
    </location>
</feature>
<accession>A0A6A6V382</accession>
<dbReference type="OrthoDB" id="2504266at2759"/>
<feature type="compositionally biased region" description="Pro residues" evidence="2">
    <location>
        <begin position="808"/>
        <end position="817"/>
    </location>
</feature>
<evidence type="ECO:0000256" key="2">
    <source>
        <dbReference type="SAM" id="MobiDB-lite"/>
    </source>
</evidence>
<feature type="compositionally biased region" description="Pro residues" evidence="2">
    <location>
        <begin position="385"/>
        <end position="395"/>
    </location>
</feature>
<dbReference type="Proteomes" id="UP000799440">
    <property type="component" value="Unassembled WGS sequence"/>
</dbReference>
<feature type="compositionally biased region" description="Basic and acidic residues" evidence="2">
    <location>
        <begin position="174"/>
        <end position="198"/>
    </location>
</feature>
<dbReference type="InterPro" id="IPR046784">
    <property type="entry name" value="Eap1"/>
</dbReference>
<dbReference type="AlphaFoldDB" id="A0A6A6V382"/>
<protein>
    <submittedName>
        <fullName evidence="3">Uncharacterized protein</fullName>
    </submittedName>
</protein>
<proteinExistence type="predicted"/>
<dbReference type="EMBL" id="MU006590">
    <property type="protein sequence ID" value="KAF2744296.1"/>
    <property type="molecule type" value="Genomic_DNA"/>
</dbReference>
<feature type="region of interest" description="Disordered" evidence="2">
    <location>
        <begin position="1"/>
        <end position="319"/>
    </location>
</feature>
<feature type="compositionally biased region" description="Polar residues" evidence="2">
    <location>
        <begin position="419"/>
        <end position="431"/>
    </location>
</feature>
<reference evidence="3" key="1">
    <citation type="journal article" date="2020" name="Stud. Mycol.">
        <title>101 Dothideomycetes genomes: a test case for predicting lifestyles and emergence of pathogens.</title>
        <authorList>
            <person name="Haridas S."/>
            <person name="Albert R."/>
            <person name="Binder M."/>
            <person name="Bloem J."/>
            <person name="Labutti K."/>
            <person name="Salamov A."/>
            <person name="Andreopoulos B."/>
            <person name="Baker S."/>
            <person name="Barry K."/>
            <person name="Bills G."/>
            <person name="Bluhm B."/>
            <person name="Cannon C."/>
            <person name="Castanera R."/>
            <person name="Culley D."/>
            <person name="Daum C."/>
            <person name="Ezra D."/>
            <person name="Gonzalez J."/>
            <person name="Henrissat B."/>
            <person name="Kuo A."/>
            <person name="Liang C."/>
            <person name="Lipzen A."/>
            <person name="Lutzoni F."/>
            <person name="Magnuson J."/>
            <person name="Mondo S."/>
            <person name="Nolan M."/>
            <person name="Ohm R."/>
            <person name="Pangilinan J."/>
            <person name="Park H.-J."/>
            <person name="Ramirez L."/>
            <person name="Alfaro M."/>
            <person name="Sun H."/>
            <person name="Tritt A."/>
            <person name="Yoshinaga Y."/>
            <person name="Zwiers L.-H."/>
            <person name="Turgeon B."/>
            <person name="Goodwin S."/>
            <person name="Spatafora J."/>
            <person name="Crous P."/>
            <person name="Grigoriev I."/>
        </authorList>
    </citation>
    <scope>NUCLEOTIDE SEQUENCE</scope>
    <source>
        <strain evidence="3">CBS 119925</strain>
    </source>
</reference>